<sequence>MPGTVLVPGARVSTAAPGSKRGLRPARVALVTGFDLVGRQGLTTTELPASTHSVVVVLSAAGPVKDTDGLLLGLDGAQRARGATEPTPPLAVEQGGQTVLLYPVTPQGGSPVSVTTGHDERWRPSGVLGSAQPAERVARAILRYGLPALTGDLAGEGSGRSAVTWIGDV</sequence>
<gene>
    <name evidence="1" type="ORF">SAV31267_088510</name>
</gene>
<dbReference type="AlphaFoldDB" id="A0A4D4N675"/>
<evidence type="ECO:0000313" key="2">
    <source>
        <dbReference type="Proteomes" id="UP000299211"/>
    </source>
</evidence>
<organism evidence="1 2">
    <name type="scientific">Streptomyces avermitilis</name>
    <dbReference type="NCBI Taxonomy" id="33903"/>
    <lineage>
        <taxon>Bacteria</taxon>
        <taxon>Bacillati</taxon>
        <taxon>Actinomycetota</taxon>
        <taxon>Actinomycetes</taxon>
        <taxon>Kitasatosporales</taxon>
        <taxon>Streptomycetaceae</taxon>
        <taxon>Streptomyces</taxon>
    </lineage>
</organism>
<evidence type="ECO:0000313" key="1">
    <source>
        <dbReference type="EMBL" id="GDY79366.1"/>
    </source>
</evidence>
<dbReference type="EMBL" id="BJHY01000002">
    <property type="protein sequence ID" value="GDY79366.1"/>
    <property type="molecule type" value="Genomic_DNA"/>
</dbReference>
<dbReference type="Proteomes" id="UP000299211">
    <property type="component" value="Unassembled WGS sequence"/>
</dbReference>
<proteinExistence type="predicted"/>
<accession>A0A4D4N675</accession>
<protein>
    <submittedName>
        <fullName evidence="1">Uncharacterized protein</fullName>
    </submittedName>
</protein>
<name>A0A4D4N675_STRAX</name>
<comment type="caution">
    <text evidence="1">The sequence shown here is derived from an EMBL/GenBank/DDBJ whole genome shotgun (WGS) entry which is preliminary data.</text>
</comment>
<reference evidence="1 2" key="1">
    <citation type="submission" date="2019-04" db="EMBL/GenBank/DDBJ databases">
        <title>Draft genome sequences of Streptomyces avermitilis ATCC 31267.</title>
        <authorList>
            <person name="Komaki H."/>
            <person name="Tamura T."/>
            <person name="Hosoyama A."/>
        </authorList>
    </citation>
    <scope>NUCLEOTIDE SEQUENCE [LARGE SCALE GENOMIC DNA]</scope>
    <source>
        <strain evidence="1 2">ATCC 31267</strain>
    </source>
</reference>